<feature type="transmembrane region" description="Helical" evidence="13">
    <location>
        <begin position="25"/>
        <end position="45"/>
    </location>
</feature>
<comment type="similarity">
    <text evidence="4">Belongs to the cytochrome b560 family.</text>
</comment>
<dbReference type="PIRSF" id="PIRSF000178">
    <property type="entry name" value="SDH_cyt_b560"/>
    <property type="match status" value="1"/>
</dbReference>
<dbReference type="NCBIfam" id="TIGR02970">
    <property type="entry name" value="succ_dehyd_cytB"/>
    <property type="match status" value="1"/>
</dbReference>
<accession>A0ABV7VDE1</accession>
<evidence type="ECO:0000256" key="9">
    <source>
        <dbReference type="ARBA" id="ARBA00022989"/>
    </source>
</evidence>
<evidence type="ECO:0000256" key="3">
    <source>
        <dbReference type="ARBA" id="ARBA00004141"/>
    </source>
</evidence>
<dbReference type="InterPro" id="IPR014314">
    <property type="entry name" value="Succ_DH_cytb556"/>
</dbReference>
<evidence type="ECO:0000256" key="5">
    <source>
        <dbReference type="ARBA" id="ARBA00020076"/>
    </source>
</evidence>
<dbReference type="RefSeq" id="WP_379722976.1">
    <property type="nucleotide sequence ID" value="NZ_JBHRYJ010000001.1"/>
</dbReference>
<comment type="function">
    <text evidence="2">Membrane-anchoring subunit of succinate dehydrogenase (SDH).</text>
</comment>
<feature type="transmembrane region" description="Helical" evidence="13">
    <location>
        <begin position="65"/>
        <end position="86"/>
    </location>
</feature>
<evidence type="ECO:0000313" key="14">
    <source>
        <dbReference type="EMBL" id="MFC3675083.1"/>
    </source>
</evidence>
<keyword evidence="10" id="KW-0408">Iron</keyword>
<feature type="transmembrane region" description="Helical" evidence="13">
    <location>
        <begin position="107"/>
        <end position="127"/>
    </location>
</feature>
<name>A0ABV7VDE1_9PROT</name>
<dbReference type="InterPro" id="IPR000701">
    <property type="entry name" value="SuccDH_FuR_B_TM-su"/>
</dbReference>
<comment type="subcellular location">
    <subcellularLocation>
        <location evidence="3">Membrane</location>
        <topology evidence="3">Multi-pass membrane protein</topology>
    </subcellularLocation>
</comment>
<dbReference type="PANTHER" id="PTHR10978:SF5">
    <property type="entry name" value="SUCCINATE DEHYDROGENASE CYTOCHROME B560 SUBUNIT, MITOCHONDRIAL"/>
    <property type="match status" value="1"/>
</dbReference>
<evidence type="ECO:0000256" key="4">
    <source>
        <dbReference type="ARBA" id="ARBA00007244"/>
    </source>
</evidence>
<dbReference type="SUPFAM" id="SSF81343">
    <property type="entry name" value="Fumarate reductase respiratory complex transmembrane subunits"/>
    <property type="match status" value="1"/>
</dbReference>
<dbReference type="Proteomes" id="UP001595711">
    <property type="component" value="Unassembled WGS sequence"/>
</dbReference>
<keyword evidence="6" id="KW-0349">Heme</keyword>
<protein>
    <recommendedName>
        <fullName evidence="5">Succinate dehydrogenase cytochrome b556 subunit</fullName>
    </recommendedName>
</protein>
<dbReference type="PANTHER" id="PTHR10978">
    <property type="entry name" value="SUCCINATE DEHYDROGENASE CYTOCHROME B560 SUBUNIT"/>
    <property type="match status" value="1"/>
</dbReference>
<keyword evidence="7 13" id="KW-0812">Transmembrane</keyword>
<evidence type="ECO:0000256" key="10">
    <source>
        <dbReference type="ARBA" id="ARBA00023004"/>
    </source>
</evidence>
<evidence type="ECO:0000256" key="7">
    <source>
        <dbReference type="ARBA" id="ARBA00022692"/>
    </source>
</evidence>
<evidence type="ECO:0000256" key="12">
    <source>
        <dbReference type="ARBA" id="ARBA00025912"/>
    </source>
</evidence>
<keyword evidence="8" id="KW-0479">Metal-binding</keyword>
<evidence type="ECO:0000256" key="6">
    <source>
        <dbReference type="ARBA" id="ARBA00022617"/>
    </source>
</evidence>
<dbReference type="InterPro" id="IPR034804">
    <property type="entry name" value="SQR/QFR_C/D"/>
</dbReference>
<comment type="caution">
    <text evidence="14">The sequence shown here is derived from an EMBL/GenBank/DDBJ whole genome shotgun (WGS) entry which is preliminary data.</text>
</comment>
<dbReference type="Gene3D" id="1.20.1300.10">
    <property type="entry name" value="Fumarate reductase/succinate dehydrogenase, transmembrane subunit"/>
    <property type="match status" value="1"/>
</dbReference>
<dbReference type="CDD" id="cd03499">
    <property type="entry name" value="SQR_TypeC_SdhC"/>
    <property type="match status" value="1"/>
</dbReference>
<evidence type="ECO:0000256" key="2">
    <source>
        <dbReference type="ARBA" id="ARBA00004050"/>
    </source>
</evidence>
<keyword evidence="11 13" id="KW-0472">Membrane</keyword>
<proteinExistence type="inferred from homology"/>
<keyword evidence="15" id="KW-1185">Reference proteome</keyword>
<dbReference type="EMBL" id="JBHRYJ010000001">
    <property type="protein sequence ID" value="MFC3675083.1"/>
    <property type="molecule type" value="Genomic_DNA"/>
</dbReference>
<dbReference type="PROSITE" id="PS01000">
    <property type="entry name" value="SDH_CYT_1"/>
    <property type="match status" value="1"/>
</dbReference>
<dbReference type="InterPro" id="IPR018495">
    <property type="entry name" value="Succ_DH_cyt_bsu_CS"/>
</dbReference>
<keyword evidence="9 13" id="KW-1133">Transmembrane helix</keyword>
<comment type="subunit">
    <text evidence="12">Part of an enzyme complex containing four subunits: a flavoprotein, an iron-sulfur protein, plus two membrane-anchoring proteins, SdhC and SdhD. The complex can form homotrimers.</text>
</comment>
<evidence type="ECO:0000256" key="8">
    <source>
        <dbReference type="ARBA" id="ARBA00022723"/>
    </source>
</evidence>
<organism evidence="14 15">
    <name type="scientific">Ferrovibrio xuzhouensis</name>
    <dbReference type="NCBI Taxonomy" id="1576914"/>
    <lineage>
        <taxon>Bacteria</taxon>
        <taxon>Pseudomonadati</taxon>
        <taxon>Pseudomonadota</taxon>
        <taxon>Alphaproteobacteria</taxon>
        <taxon>Rhodospirillales</taxon>
        <taxon>Rhodospirillaceae</taxon>
        <taxon>Ferrovibrio</taxon>
    </lineage>
</organism>
<comment type="cofactor">
    <cofactor evidence="1">
        <name>heme</name>
        <dbReference type="ChEBI" id="CHEBI:30413"/>
    </cofactor>
</comment>
<sequence length="128" mass="14264">MANVERPLSPHLQIYRWPVTMATSILHRATGIALAVGSLLLAWWLLAAAAGPDYYTMVQAIMGSWLGRLVLFGFTWALLYHLLSGIRHLFWDTGRGFELPAANRASWLVIAGSVVLTVLAWILAYAWK</sequence>
<reference evidence="15" key="1">
    <citation type="journal article" date="2019" name="Int. J. Syst. Evol. Microbiol.">
        <title>The Global Catalogue of Microorganisms (GCM) 10K type strain sequencing project: providing services to taxonomists for standard genome sequencing and annotation.</title>
        <authorList>
            <consortium name="The Broad Institute Genomics Platform"/>
            <consortium name="The Broad Institute Genome Sequencing Center for Infectious Disease"/>
            <person name="Wu L."/>
            <person name="Ma J."/>
        </authorList>
    </citation>
    <scope>NUCLEOTIDE SEQUENCE [LARGE SCALE GENOMIC DNA]</scope>
    <source>
        <strain evidence="15">KCTC 42182</strain>
    </source>
</reference>
<dbReference type="Pfam" id="PF01127">
    <property type="entry name" value="Sdh_cyt"/>
    <property type="match status" value="1"/>
</dbReference>
<dbReference type="PROSITE" id="PS01001">
    <property type="entry name" value="SDH_CYT_2"/>
    <property type="match status" value="1"/>
</dbReference>
<evidence type="ECO:0000256" key="11">
    <source>
        <dbReference type="ARBA" id="ARBA00023136"/>
    </source>
</evidence>
<evidence type="ECO:0000313" key="15">
    <source>
        <dbReference type="Proteomes" id="UP001595711"/>
    </source>
</evidence>
<evidence type="ECO:0000256" key="13">
    <source>
        <dbReference type="SAM" id="Phobius"/>
    </source>
</evidence>
<evidence type="ECO:0000256" key="1">
    <source>
        <dbReference type="ARBA" id="ARBA00001971"/>
    </source>
</evidence>
<gene>
    <name evidence="14" type="primary">sdhC</name>
    <name evidence="14" type="ORF">ACFOOQ_05995</name>
</gene>